<evidence type="ECO:0000313" key="2">
    <source>
        <dbReference type="EMBL" id="MED5052147.1"/>
    </source>
</evidence>
<evidence type="ECO:0000313" key="1">
    <source>
        <dbReference type="EMBL" id="MDE8564287.1"/>
    </source>
</evidence>
<accession>A0ABD5IV01</accession>
<reference evidence="1 3" key="1">
    <citation type="submission" date="2023-01" db="EMBL/GenBank/DDBJ databases">
        <title>Genome-based reclassification of Anoxybacillus geothermalis as a later heterotypic synonym of Anoxybacillus rupiensis.</title>
        <authorList>
            <person name="Inan Bektas K."/>
            <person name="Canakci S."/>
            <person name="Belduz A.A."/>
            <person name="Guler H.H."/>
        </authorList>
    </citation>
    <scope>NUCLEOTIDE SEQUENCE [LARGE SCALE GENOMIC DNA]</scope>
    <source>
        <strain evidence="1 3">DSM 17127</strain>
    </source>
</reference>
<dbReference type="EMBL" id="JAQOTG010000009">
    <property type="protein sequence ID" value="MDE8564287.1"/>
    <property type="molecule type" value="Genomic_DNA"/>
</dbReference>
<reference evidence="2 4" key="2">
    <citation type="submission" date="2023-03" db="EMBL/GenBank/DDBJ databases">
        <title>Bacillus Genome Sequencing.</title>
        <authorList>
            <person name="Dunlap C."/>
        </authorList>
    </citation>
    <scope>NUCLEOTIDE SEQUENCE [LARGE SCALE GENOMIC DNA]</scope>
    <source>
        <strain evidence="2 4">NRS-38</strain>
    </source>
</reference>
<dbReference type="Proteomes" id="UP001339962">
    <property type="component" value="Unassembled WGS sequence"/>
</dbReference>
<dbReference type="RefSeq" id="WP_066146869.1">
    <property type="nucleotide sequence ID" value="NZ_JAGUQN010000003.1"/>
</dbReference>
<protein>
    <submittedName>
        <fullName evidence="2">Uncharacterized protein</fullName>
    </submittedName>
</protein>
<dbReference type="Proteomes" id="UP001213979">
    <property type="component" value="Unassembled WGS sequence"/>
</dbReference>
<comment type="caution">
    <text evidence="2">The sequence shown here is derived from an EMBL/GenBank/DDBJ whole genome shotgun (WGS) entry which is preliminary data.</text>
</comment>
<organism evidence="2 4">
    <name type="scientific">Anoxybacteroides rupiense</name>
    <dbReference type="NCBI Taxonomy" id="311460"/>
    <lineage>
        <taxon>Bacteria</taxon>
        <taxon>Bacillati</taxon>
        <taxon>Bacillota</taxon>
        <taxon>Bacilli</taxon>
        <taxon>Bacillales</taxon>
        <taxon>Anoxybacillaceae</taxon>
        <taxon>Anoxybacteroides</taxon>
    </lineage>
</organism>
<dbReference type="AlphaFoldDB" id="A0ABD5IV01"/>
<sequence>MEVEIDEHAGIRGKDMETNVSGMRLTQRNGRFLSPKWHVAMLIDPFETFTLVRGSETRKRTVAIA</sequence>
<keyword evidence="3" id="KW-1185">Reference proteome</keyword>
<evidence type="ECO:0000313" key="3">
    <source>
        <dbReference type="Proteomes" id="UP001213979"/>
    </source>
</evidence>
<evidence type="ECO:0000313" key="4">
    <source>
        <dbReference type="Proteomes" id="UP001339962"/>
    </source>
</evidence>
<gene>
    <name evidence="2" type="ORF">P9850_09805</name>
    <name evidence="1" type="ORF">PNH38_10400</name>
</gene>
<name>A0ABD5IV01_9BACL</name>
<dbReference type="EMBL" id="JARTLI010000014">
    <property type="protein sequence ID" value="MED5052147.1"/>
    <property type="molecule type" value="Genomic_DNA"/>
</dbReference>
<proteinExistence type="predicted"/>